<dbReference type="Gene3D" id="3.40.50.150">
    <property type="entry name" value="Vaccinia Virus protein VP39"/>
    <property type="match status" value="1"/>
</dbReference>
<comment type="catalytic activity">
    <reaction evidence="5">
        <text>a 2'-deoxyadenosine in DNA + S-adenosyl-L-methionine = an N(6)-methyl-2'-deoxyadenosine in DNA + S-adenosyl-L-homocysteine + H(+)</text>
        <dbReference type="Rhea" id="RHEA:15197"/>
        <dbReference type="Rhea" id="RHEA-COMP:12418"/>
        <dbReference type="Rhea" id="RHEA-COMP:12419"/>
        <dbReference type="ChEBI" id="CHEBI:15378"/>
        <dbReference type="ChEBI" id="CHEBI:57856"/>
        <dbReference type="ChEBI" id="CHEBI:59789"/>
        <dbReference type="ChEBI" id="CHEBI:90615"/>
        <dbReference type="ChEBI" id="CHEBI:90616"/>
        <dbReference type="EC" id="2.1.1.72"/>
    </reaction>
</comment>
<dbReference type="InterPro" id="IPR029063">
    <property type="entry name" value="SAM-dependent_MTases_sf"/>
</dbReference>
<dbReference type="InterPro" id="IPR050953">
    <property type="entry name" value="N4_N6_ade-DNA_methylase"/>
</dbReference>
<keyword evidence="4" id="KW-0949">S-adenosyl-L-methionine</keyword>
<dbReference type="Proteomes" id="UP000280099">
    <property type="component" value="Unassembled WGS sequence"/>
</dbReference>
<dbReference type="InterPro" id="IPR011639">
    <property type="entry name" value="MethylTrfase_TaqI-like_dom"/>
</dbReference>
<dbReference type="GO" id="GO:0032259">
    <property type="term" value="P:methylation"/>
    <property type="evidence" value="ECO:0007669"/>
    <property type="project" value="UniProtKB-KW"/>
</dbReference>
<dbReference type="CDD" id="cd02440">
    <property type="entry name" value="AdoMet_MTases"/>
    <property type="match status" value="1"/>
</dbReference>
<proteinExistence type="predicted"/>
<dbReference type="PROSITE" id="PS00092">
    <property type="entry name" value="N6_MTASE"/>
    <property type="match status" value="1"/>
</dbReference>
<evidence type="ECO:0000256" key="1">
    <source>
        <dbReference type="ARBA" id="ARBA00011900"/>
    </source>
</evidence>
<keyword evidence="3" id="KW-0808">Transferase</keyword>
<dbReference type="OrthoDB" id="9784823at2"/>
<evidence type="ECO:0000313" key="8">
    <source>
        <dbReference type="Proteomes" id="UP000280099"/>
    </source>
</evidence>
<dbReference type="PANTHER" id="PTHR33841">
    <property type="entry name" value="DNA METHYLTRANSFERASE YEEA-RELATED"/>
    <property type="match status" value="1"/>
</dbReference>
<dbReference type="GO" id="GO:0003676">
    <property type="term" value="F:nucleic acid binding"/>
    <property type="evidence" value="ECO:0007669"/>
    <property type="project" value="InterPro"/>
</dbReference>
<evidence type="ECO:0000256" key="3">
    <source>
        <dbReference type="ARBA" id="ARBA00022679"/>
    </source>
</evidence>
<dbReference type="GO" id="GO:0009007">
    <property type="term" value="F:site-specific DNA-methyltransferase (adenine-specific) activity"/>
    <property type="evidence" value="ECO:0007669"/>
    <property type="project" value="UniProtKB-EC"/>
</dbReference>
<dbReference type="EMBL" id="RBJC01000005">
    <property type="protein sequence ID" value="RKR72748.1"/>
    <property type="molecule type" value="Genomic_DNA"/>
</dbReference>
<organism evidence="7 8">
    <name type="scientific">Otariodibacter oris</name>
    <dbReference type="NCBI Taxonomy" id="1032623"/>
    <lineage>
        <taxon>Bacteria</taxon>
        <taxon>Pseudomonadati</taxon>
        <taxon>Pseudomonadota</taxon>
        <taxon>Gammaproteobacteria</taxon>
        <taxon>Pasteurellales</taxon>
        <taxon>Pasteurellaceae</taxon>
        <taxon>Otariodibacter</taxon>
    </lineage>
</organism>
<dbReference type="EC" id="2.1.1.72" evidence="1"/>
<name>A0A420XGU3_9PAST</name>
<comment type="caution">
    <text evidence="7">The sequence shown here is derived from an EMBL/GenBank/DDBJ whole genome shotgun (WGS) entry which is preliminary data.</text>
</comment>
<dbReference type="PANTHER" id="PTHR33841:SF1">
    <property type="entry name" value="DNA METHYLTRANSFERASE A"/>
    <property type="match status" value="1"/>
</dbReference>
<evidence type="ECO:0000313" key="7">
    <source>
        <dbReference type="EMBL" id="RKR72748.1"/>
    </source>
</evidence>
<dbReference type="GO" id="GO:0006304">
    <property type="term" value="P:DNA modification"/>
    <property type="evidence" value="ECO:0007669"/>
    <property type="project" value="InterPro"/>
</dbReference>
<sequence>MNTNILKYLKGYSYNEQDVNRLLVSSFIKLNNILHIKNKFIRSFLINEENKLEYEHLKCFTSLFNSNFDIELLIELFEFIISPEDKEINGAVFTPEYIRKYIVEQVLNSFEIKYERKYIDSLKIADIACGCGGFFKTIAEEYRKRIGKTFFDIYKENIFGIDIKEYSITRTKILLILYAIINGEDREYFEFNLFEGNTLDFNWSKIPFIRDSSFDAIVGNPPYVGSSNLDDYTKMLMRNWSVSSTGKLDLYIPFFQIGLDLLKNNGILGYITVNNFYRSLNGRALRKFFSEGKYNFRLIDFGSEQVFKSRLTYTCICLIERRNGDLAYTNTNPHQINKLMNNDFIIFDYKNLNDIDGWQLESAKVKLNLQKLETAGKKLGELFDIKNGFATLRNNIYIFSPISEDDIFFYFKKGDVIVQIEKDICRDVIKPNILKTEFDLDNFMEKIIFPYEIIQNNKLDSSKKTYTKLVKVIEEDIFRHNYPKAYEYLCSQKDELAKRDKGQRKYDTWYAYGRSQALTISGLKLLFPYMSDAPYFVYTDDKELLFYNGYSLISNSECDLKFVQKILKNKVFWYYIKKTSKPYSNNYFALSKSYIKNFSIPYFSEKEKYRFMRLKKESYITRFLIKKYNITDIEF</sequence>
<evidence type="ECO:0000259" key="6">
    <source>
        <dbReference type="Pfam" id="PF07669"/>
    </source>
</evidence>
<dbReference type="SUPFAM" id="SSF53335">
    <property type="entry name" value="S-adenosyl-L-methionine-dependent methyltransferases"/>
    <property type="match status" value="1"/>
</dbReference>
<dbReference type="PRINTS" id="PR00507">
    <property type="entry name" value="N12N6MTFRASE"/>
</dbReference>
<evidence type="ECO:0000256" key="5">
    <source>
        <dbReference type="ARBA" id="ARBA00047942"/>
    </source>
</evidence>
<accession>A0A420XGU3</accession>
<feature type="domain" description="Type II methyltransferase M.TaqI-like" evidence="6">
    <location>
        <begin position="156"/>
        <end position="307"/>
    </location>
</feature>
<gene>
    <name evidence="7" type="ORF">DES31_0913</name>
</gene>
<dbReference type="RefSeq" id="WP_121122488.1">
    <property type="nucleotide sequence ID" value="NZ_CP016604.1"/>
</dbReference>
<protein>
    <recommendedName>
        <fullName evidence="1">site-specific DNA-methyltransferase (adenine-specific)</fullName>
        <ecNumber evidence="1">2.1.1.72</ecNumber>
    </recommendedName>
</protein>
<dbReference type="AlphaFoldDB" id="A0A420XGU3"/>
<keyword evidence="8" id="KW-1185">Reference proteome</keyword>
<evidence type="ECO:0000256" key="2">
    <source>
        <dbReference type="ARBA" id="ARBA00022603"/>
    </source>
</evidence>
<dbReference type="Pfam" id="PF07669">
    <property type="entry name" value="Eco57I"/>
    <property type="match status" value="1"/>
</dbReference>
<evidence type="ECO:0000256" key="4">
    <source>
        <dbReference type="ARBA" id="ARBA00022691"/>
    </source>
</evidence>
<keyword evidence="2 7" id="KW-0489">Methyltransferase</keyword>
<reference evidence="7 8" key="1">
    <citation type="submission" date="2018-10" db="EMBL/GenBank/DDBJ databases">
        <title>Genomic Encyclopedia of Type Strains, Phase IV (KMG-IV): sequencing the most valuable type-strain genomes for metagenomic binning, comparative biology and taxonomic classification.</title>
        <authorList>
            <person name="Goeker M."/>
        </authorList>
    </citation>
    <scope>NUCLEOTIDE SEQUENCE [LARGE SCALE GENOMIC DNA]</scope>
    <source>
        <strain evidence="7 8">DSM 23800</strain>
    </source>
</reference>
<dbReference type="InterPro" id="IPR002052">
    <property type="entry name" value="DNA_methylase_N6_adenine_CS"/>
</dbReference>